<accession>A0AAV2QTM0</accession>
<protein>
    <submittedName>
        <fullName evidence="1">Uncharacterized protein</fullName>
    </submittedName>
</protein>
<reference evidence="1 2" key="1">
    <citation type="submission" date="2024-05" db="EMBL/GenBank/DDBJ databases">
        <authorList>
            <person name="Wallberg A."/>
        </authorList>
    </citation>
    <scope>NUCLEOTIDE SEQUENCE [LARGE SCALE GENOMIC DNA]</scope>
</reference>
<sequence length="103" mass="11376">MASVQNCGSCCMSPLWKPGRYRLASDGAVRPWNLSTSIWAVRTHAGTLPGFLYLVESSCDKEKVHGGVVSCCLISCSLMREYVGCPVRHSHFMNSNDGQIYFI</sequence>
<dbReference type="EMBL" id="CAXKWB010009493">
    <property type="protein sequence ID" value="CAL4094942.1"/>
    <property type="molecule type" value="Genomic_DNA"/>
</dbReference>
<name>A0AAV2QTM0_MEGNR</name>
<dbReference type="AlphaFoldDB" id="A0AAV2QTM0"/>
<gene>
    <name evidence="1" type="ORF">MNOR_LOCUS15280</name>
</gene>
<comment type="caution">
    <text evidence="1">The sequence shown here is derived from an EMBL/GenBank/DDBJ whole genome shotgun (WGS) entry which is preliminary data.</text>
</comment>
<evidence type="ECO:0000313" key="1">
    <source>
        <dbReference type="EMBL" id="CAL4094942.1"/>
    </source>
</evidence>
<proteinExistence type="predicted"/>
<evidence type="ECO:0000313" key="2">
    <source>
        <dbReference type="Proteomes" id="UP001497623"/>
    </source>
</evidence>
<keyword evidence="2" id="KW-1185">Reference proteome</keyword>
<organism evidence="1 2">
    <name type="scientific">Meganyctiphanes norvegica</name>
    <name type="common">Northern krill</name>
    <name type="synonym">Thysanopoda norvegica</name>
    <dbReference type="NCBI Taxonomy" id="48144"/>
    <lineage>
        <taxon>Eukaryota</taxon>
        <taxon>Metazoa</taxon>
        <taxon>Ecdysozoa</taxon>
        <taxon>Arthropoda</taxon>
        <taxon>Crustacea</taxon>
        <taxon>Multicrustacea</taxon>
        <taxon>Malacostraca</taxon>
        <taxon>Eumalacostraca</taxon>
        <taxon>Eucarida</taxon>
        <taxon>Euphausiacea</taxon>
        <taxon>Euphausiidae</taxon>
        <taxon>Meganyctiphanes</taxon>
    </lineage>
</organism>
<dbReference type="Proteomes" id="UP001497623">
    <property type="component" value="Unassembled WGS sequence"/>
</dbReference>